<evidence type="ECO:0008006" key="3">
    <source>
        <dbReference type="Google" id="ProtNLM"/>
    </source>
</evidence>
<dbReference type="Proteomes" id="UP000218811">
    <property type="component" value="Unassembled WGS sequence"/>
</dbReference>
<name>A0A2H3J982_WOLCO</name>
<organism evidence="1 2">
    <name type="scientific">Wolfiporia cocos (strain MD-104)</name>
    <name type="common">Brown rot fungus</name>
    <dbReference type="NCBI Taxonomy" id="742152"/>
    <lineage>
        <taxon>Eukaryota</taxon>
        <taxon>Fungi</taxon>
        <taxon>Dikarya</taxon>
        <taxon>Basidiomycota</taxon>
        <taxon>Agaricomycotina</taxon>
        <taxon>Agaricomycetes</taxon>
        <taxon>Polyporales</taxon>
        <taxon>Phaeolaceae</taxon>
        <taxon>Wolfiporia</taxon>
    </lineage>
</organism>
<protein>
    <recommendedName>
        <fullName evidence="3">F-box domain-containing protein</fullName>
    </recommendedName>
</protein>
<evidence type="ECO:0000313" key="2">
    <source>
        <dbReference type="Proteomes" id="UP000218811"/>
    </source>
</evidence>
<keyword evidence="2" id="KW-1185">Reference proteome</keyword>
<dbReference type="EMBL" id="KB467942">
    <property type="protein sequence ID" value="PCH38790.1"/>
    <property type="molecule type" value="Genomic_DNA"/>
</dbReference>
<accession>A0A2H3J982</accession>
<evidence type="ECO:0000313" key="1">
    <source>
        <dbReference type="EMBL" id="PCH38790.1"/>
    </source>
</evidence>
<reference evidence="1 2" key="1">
    <citation type="journal article" date="2012" name="Science">
        <title>The Paleozoic origin of enzymatic lignin decomposition reconstructed from 31 fungal genomes.</title>
        <authorList>
            <person name="Floudas D."/>
            <person name="Binder M."/>
            <person name="Riley R."/>
            <person name="Barry K."/>
            <person name="Blanchette R.A."/>
            <person name="Henrissat B."/>
            <person name="Martinez A.T."/>
            <person name="Otillar R."/>
            <person name="Spatafora J.W."/>
            <person name="Yadav J.S."/>
            <person name="Aerts A."/>
            <person name="Benoit I."/>
            <person name="Boyd A."/>
            <person name="Carlson A."/>
            <person name="Copeland A."/>
            <person name="Coutinho P.M."/>
            <person name="de Vries R.P."/>
            <person name="Ferreira P."/>
            <person name="Findley K."/>
            <person name="Foster B."/>
            <person name="Gaskell J."/>
            <person name="Glotzer D."/>
            <person name="Gorecki P."/>
            <person name="Heitman J."/>
            <person name="Hesse C."/>
            <person name="Hori C."/>
            <person name="Igarashi K."/>
            <person name="Jurgens J.A."/>
            <person name="Kallen N."/>
            <person name="Kersten P."/>
            <person name="Kohler A."/>
            <person name="Kuees U."/>
            <person name="Kumar T.K.A."/>
            <person name="Kuo A."/>
            <person name="LaButti K."/>
            <person name="Larrondo L.F."/>
            <person name="Lindquist E."/>
            <person name="Ling A."/>
            <person name="Lombard V."/>
            <person name="Lucas S."/>
            <person name="Lundell T."/>
            <person name="Martin R."/>
            <person name="McLaughlin D.J."/>
            <person name="Morgenstern I."/>
            <person name="Morin E."/>
            <person name="Murat C."/>
            <person name="Nagy L.G."/>
            <person name="Nolan M."/>
            <person name="Ohm R.A."/>
            <person name="Patyshakuliyeva A."/>
            <person name="Rokas A."/>
            <person name="Ruiz-Duenas F.J."/>
            <person name="Sabat G."/>
            <person name="Salamov A."/>
            <person name="Samejima M."/>
            <person name="Schmutz J."/>
            <person name="Slot J.C."/>
            <person name="St John F."/>
            <person name="Stenlid J."/>
            <person name="Sun H."/>
            <person name="Sun S."/>
            <person name="Syed K."/>
            <person name="Tsang A."/>
            <person name="Wiebenga A."/>
            <person name="Young D."/>
            <person name="Pisabarro A."/>
            <person name="Eastwood D.C."/>
            <person name="Martin F."/>
            <person name="Cullen D."/>
            <person name="Grigoriev I.V."/>
            <person name="Hibbett D.S."/>
        </authorList>
    </citation>
    <scope>NUCLEOTIDE SEQUENCE [LARGE SCALE GENOMIC DNA]</scope>
    <source>
        <strain evidence="1 2">MD-104</strain>
    </source>
</reference>
<sequence>MAEYFQDPYDDPKHCTAYANDAFQTNESVSVSEYEAGHRVLKWGTEPPSMLYKTAASSVPIEIWDRVIDCLREEPATLRATETRWVIPPNLRSLRLGRFGAASPEVLRGLVSIRLTTHCERLELEFVLNSMSDYSVQLLLRSARQSLQELTVNVSPLLNLGGLEARDMVERCLNLSVSSQLSVLTMYIRLEGDTILLARNYDRIVALVNYAPAATLEQVKLNWTCSMEFMKILNIRQELLRLCQEISQIDQILSHRRYIRLKQVKIEFWGIGGLWEEMGSIWMGLAPLWFPNMLSKGVLRATWNGQLLLNNKI</sequence>
<proteinExistence type="predicted"/>
<gene>
    <name evidence="1" type="ORF">WOLCODRAFT_142747</name>
</gene>
<dbReference type="AlphaFoldDB" id="A0A2H3J982"/>